<protein>
    <submittedName>
        <fullName evidence="2">Uncharacterized protein</fullName>
    </submittedName>
</protein>
<proteinExistence type="predicted"/>
<accession>A0A482IMR2</accession>
<dbReference type="Proteomes" id="UP000253772">
    <property type="component" value="Chromosome c1"/>
</dbReference>
<evidence type="ECO:0000313" key="2">
    <source>
        <dbReference type="EMBL" id="QBP09212.1"/>
    </source>
</evidence>
<gene>
    <name evidence="2" type="ORF">DDF84_005255</name>
</gene>
<dbReference type="Gene3D" id="2.40.160.20">
    <property type="match status" value="2"/>
</dbReference>
<dbReference type="InterPro" id="IPR011250">
    <property type="entry name" value="OMP/PagP_B-barrel"/>
</dbReference>
<evidence type="ECO:0000256" key="1">
    <source>
        <dbReference type="ARBA" id="ARBA00004442"/>
    </source>
</evidence>
<dbReference type="EMBL" id="CP037900">
    <property type="protein sequence ID" value="QBP09212.1"/>
    <property type="molecule type" value="Genomic_DNA"/>
</dbReference>
<sequence length="348" mass="39005">MARFLCWPLVMLLSEVLSFLSHRLRISVLLLSATAWMTPVHGQELLVLGGLQRSDQGGESSYGYTYSYQHNLSENWYASFSYLNEGHIPDHHRDGHSVQLWWRYPFADRNFNVAVGIGPYRYFDTTSRSSGNGSDNDHGWGALASLSATWYVNGGPWMVQARYNRAQTRSSIKTNTLLLGVGYQLDRGDRGGPVVPPPSRTNNVTQNEFTVFLGGTIVNTFNSETSFAKAIEYRRGLSRYLSGTVSYINEGQNAALRRNGVAAQLWVERAFFNDKLTLGVGAGPYYAIDLSDHGQAAPETPSRWSGLMTMSASYRINQQWSARLSWNRTVTGYDRDTDIIMGGIGYRF</sequence>
<organism evidence="2 3">
    <name type="scientific">Cupriavidus metallidurans</name>
    <dbReference type="NCBI Taxonomy" id="119219"/>
    <lineage>
        <taxon>Bacteria</taxon>
        <taxon>Pseudomonadati</taxon>
        <taxon>Pseudomonadota</taxon>
        <taxon>Betaproteobacteria</taxon>
        <taxon>Burkholderiales</taxon>
        <taxon>Burkholderiaceae</taxon>
        <taxon>Cupriavidus</taxon>
    </lineage>
</organism>
<reference evidence="2 3" key="1">
    <citation type="submission" date="2019-03" db="EMBL/GenBank/DDBJ databases">
        <title>Comparative insights into the high quality Complete genome sequence of highly metal resistant Cupriavidus metallidurans strain BS1 isolated from a gold-copper mine.</title>
        <authorList>
            <person name="Mazhar H.S."/>
            <person name="Rensing C."/>
        </authorList>
    </citation>
    <scope>NUCLEOTIDE SEQUENCE [LARGE SCALE GENOMIC DNA]</scope>
    <source>
        <strain evidence="2 3">BS1</strain>
    </source>
</reference>
<dbReference type="SUPFAM" id="SSF56925">
    <property type="entry name" value="OMPA-like"/>
    <property type="match status" value="1"/>
</dbReference>
<dbReference type="OrthoDB" id="8741777at2"/>
<evidence type="ECO:0000313" key="3">
    <source>
        <dbReference type="Proteomes" id="UP000253772"/>
    </source>
</evidence>
<dbReference type="AlphaFoldDB" id="A0A482IMR2"/>
<name>A0A482IMR2_9BURK</name>
<comment type="subcellular location">
    <subcellularLocation>
        <location evidence="1">Cell outer membrane</location>
    </subcellularLocation>
</comment>
<dbReference type="GO" id="GO:0009279">
    <property type="term" value="C:cell outer membrane"/>
    <property type="evidence" value="ECO:0007669"/>
    <property type="project" value="UniProtKB-SubCell"/>
</dbReference>